<name>A0ABU6AE87_9PSEU</name>
<sequence>MTISAQDTLDIFIGSGALGFPWYRVDEHPADNIDADTWTLAFTEFAFGSAETEISQHVITHDDVLRAVRKIASGGAHQVEDVVQRECQALLSQGPDVANRDAEVADVVIQVATFGKVLYG</sequence>
<dbReference type="RefSeq" id="WP_324267251.1">
    <property type="nucleotide sequence ID" value="NZ_JAWLNX010000014.1"/>
</dbReference>
<dbReference type="Proteomes" id="UP001327093">
    <property type="component" value="Unassembled WGS sequence"/>
</dbReference>
<dbReference type="EMBL" id="JAWLNX010000014">
    <property type="protein sequence ID" value="MEB3369766.1"/>
    <property type="molecule type" value="Genomic_DNA"/>
</dbReference>
<accession>A0ABU6AE87</accession>
<comment type="caution">
    <text evidence="1">The sequence shown here is derived from an EMBL/GenBank/DDBJ whole genome shotgun (WGS) entry which is preliminary data.</text>
</comment>
<protein>
    <recommendedName>
        <fullName evidence="3">DUF3168 domain-containing protein</fullName>
    </recommendedName>
</protein>
<evidence type="ECO:0008006" key="3">
    <source>
        <dbReference type="Google" id="ProtNLM"/>
    </source>
</evidence>
<organism evidence="1 2">
    <name type="scientific">Saccharopolyspora mangrovi</name>
    <dbReference type="NCBI Taxonomy" id="3082379"/>
    <lineage>
        <taxon>Bacteria</taxon>
        <taxon>Bacillati</taxon>
        <taxon>Actinomycetota</taxon>
        <taxon>Actinomycetes</taxon>
        <taxon>Pseudonocardiales</taxon>
        <taxon>Pseudonocardiaceae</taxon>
        <taxon>Saccharopolyspora</taxon>
    </lineage>
</organism>
<evidence type="ECO:0000313" key="1">
    <source>
        <dbReference type="EMBL" id="MEB3369766.1"/>
    </source>
</evidence>
<proteinExistence type="predicted"/>
<evidence type="ECO:0000313" key="2">
    <source>
        <dbReference type="Proteomes" id="UP001327093"/>
    </source>
</evidence>
<gene>
    <name evidence="1" type="ORF">R4I43_20355</name>
</gene>
<keyword evidence="2" id="KW-1185">Reference proteome</keyword>
<reference evidence="1 2" key="1">
    <citation type="submission" date="2023-10" db="EMBL/GenBank/DDBJ databases">
        <title>Saccharopolyspora sp. nov., isolated from mangrove soil.</title>
        <authorList>
            <person name="Lu Y."/>
            <person name="Liu W."/>
        </authorList>
    </citation>
    <scope>NUCLEOTIDE SEQUENCE [LARGE SCALE GENOMIC DNA]</scope>
    <source>
        <strain evidence="1 2">S2-29</strain>
    </source>
</reference>